<protein>
    <submittedName>
        <fullName evidence="5">Histidine kinase</fullName>
    </submittedName>
</protein>
<dbReference type="Gene3D" id="1.10.287.130">
    <property type="match status" value="1"/>
</dbReference>
<feature type="transmembrane region" description="Helical" evidence="3">
    <location>
        <begin position="151"/>
        <end position="168"/>
    </location>
</feature>
<accession>A0A8H4AE37</accession>
<name>A0A8H4AE37_GIGMA</name>
<dbReference type="PANTHER" id="PTHR43719">
    <property type="entry name" value="TWO-COMPONENT HISTIDINE KINASE"/>
    <property type="match status" value="1"/>
</dbReference>
<dbReference type="SMART" id="SM00388">
    <property type="entry name" value="HisKA"/>
    <property type="match status" value="1"/>
</dbReference>
<dbReference type="GO" id="GO:0000155">
    <property type="term" value="F:phosphorelay sensor kinase activity"/>
    <property type="evidence" value="ECO:0007669"/>
    <property type="project" value="InterPro"/>
</dbReference>
<gene>
    <name evidence="5" type="ORF">F8M41_023015</name>
</gene>
<dbReference type="Proteomes" id="UP000439903">
    <property type="component" value="Unassembled WGS sequence"/>
</dbReference>
<evidence type="ECO:0000259" key="4">
    <source>
        <dbReference type="SMART" id="SM00388"/>
    </source>
</evidence>
<sequence>MYQMLKQFDDFMPQERGELDSAFGATEEYLQNISERLRSRVVIVTMFPHILLTIFLWLWRSSDIVSDRYLTYSIATSVIFIVQIYNLYTSRVSSQFCSKLLSINFLISHTLSLIDSREKEIETLSLTVSNSRFSFLFWIPPFSYVFAGKKFGIAIAIITCTIYFYEIVWPAAGGSLIRGIFYLVLDLIIPTLMFTLLSTFTIERLFTNKQTEQAREANRSRSVFLQTISHELRTPIHGILASTEILCSSSLSSAQRALISAIQNSGINVIHMADHILRVAKTEDLNVLKGITHETIPFDLYKATEQIADGMELLFETENIHFDFEYKIPLKQSMYIGDVGVIKQIIINLLGTVLSLGQLETVTFCVENHFKEKTDTENIFTIKLIIVTKQKSEDYGESSESNSQRSPSVERLSELNMEFRFVQTLVGTFNGSFEFGDSLDFTTPFVIKLDLPIADDDTNPTNNTIPIPLRYLSKKIEDADPRILLKIGIIRTDNSLITRKIISFLQEFKMKFNIITPNDIPLCDINILIFDSAEADNEMIETICRNVRNTRILIISITLLLKHLIICETAQKVGLEDNDIYFVAKPLTIVKFWNSLISAAEAIKKRSYIIESITGSVQGEICETISRQGETNEESREHSNPHQSETSEESREHSNPHQGETSEESREDSIPHQGETSEESREDSIPHQDFSGPSLWTNHHNY</sequence>
<organism evidence="5 6">
    <name type="scientific">Gigaspora margarita</name>
    <dbReference type="NCBI Taxonomy" id="4874"/>
    <lineage>
        <taxon>Eukaryota</taxon>
        <taxon>Fungi</taxon>
        <taxon>Fungi incertae sedis</taxon>
        <taxon>Mucoromycota</taxon>
        <taxon>Glomeromycotina</taxon>
        <taxon>Glomeromycetes</taxon>
        <taxon>Diversisporales</taxon>
        <taxon>Gigasporaceae</taxon>
        <taxon>Gigaspora</taxon>
    </lineage>
</organism>
<dbReference type="InterPro" id="IPR003661">
    <property type="entry name" value="HisK_dim/P_dom"/>
</dbReference>
<dbReference type="PANTHER" id="PTHR43719:SF28">
    <property type="entry name" value="PEROXIDE STRESS-ACTIVATED HISTIDINE KINASE MAK1-RELATED"/>
    <property type="match status" value="1"/>
</dbReference>
<dbReference type="Pfam" id="PF00512">
    <property type="entry name" value="HisKA"/>
    <property type="match status" value="1"/>
</dbReference>
<dbReference type="EMBL" id="WTPW01000733">
    <property type="protein sequence ID" value="KAF0484330.1"/>
    <property type="molecule type" value="Genomic_DNA"/>
</dbReference>
<feature type="transmembrane region" description="Helical" evidence="3">
    <location>
        <begin position="41"/>
        <end position="59"/>
    </location>
</feature>
<feature type="transmembrane region" description="Helical" evidence="3">
    <location>
        <begin position="180"/>
        <end position="202"/>
    </location>
</feature>
<keyword evidence="5" id="KW-0808">Transferase</keyword>
<feature type="transmembrane region" description="Helical" evidence="3">
    <location>
        <begin position="71"/>
        <end position="89"/>
    </location>
</feature>
<keyword evidence="3" id="KW-0472">Membrane</keyword>
<feature type="domain" description="Signal transduction histidine kinase dimerisation/phosphoacceptor" evidence="4">
    <location>
        <begin position="220"/>
        <end position="285"/>
    </location>
</feature>
<feature type="region of interest" description="Disordered" evidence="2">
    <location>
        <begin position="626"/>
        <end position="702"/>
    </location>
</feature>
<keyword evidence="5" id="KW-0418">Kinase</keyword>
<evidence type="ECO:0000256" key="3">
    <source>
        <dbReference type="SAM" id="Phobius"/>
    </source>
</evidence>
<dbReference type="InterPro" id="IPR036097">
    <property type="entry name" value="HisK_dim/P_sf"/>
</dbReference>
<dbReference type="InterPro" id="IPR050956">
    <property type="entry name" value="2C_system_His_kinase"/>
</dbReference>
<proteinExistence type="predicted"/>
<dbReference type="OrthoDB" id="2435748at2759"/>
<evidence type="ECO:0000313" key="6">
    <source>
        <dbReference type="Proteomes" id="UP000439903"/>
    </source>
</evidence>
<evidence type="ECO:0000256" key="1">
    <source>
        <dbReference type="ARBA" id="ARBA00022553"/>
    </source>
</evidence>
<keyword evidence="3" id="KW-1133">Transmembrane helix</keyword>
<dbReference type="SUPFAM" id="SSF47384">
    <property type="entry name" value="Homodimeric domain of signal transducing histidine kinase"/>
    <property type="match status" value="1"/>
</dbReference>
<comment type="caution">
    <text evidence="5">The sequence shown here is derived from an EMBL/GenBank/DDBJ whole genome shotgun (WGS) entry which is preliminary data.</text>
</comment>
<dbReference type="CDD" id="cd00082">
    <property type="entry name" value="HisKA"/>
    <property type="match status" value="1"/>
</dbReference>
<dbReference type="AlphaFoldDB" id="A0A8H4AE37"/>
<keyword evidence="1" id="KW-0597">Phosphoprotein</keyword>
<keyword evidence="3" id="KW-0812">Transmembrane</keyword>
<reference evidence="5 6" key="1">
    <citation type="journal article" date="2019" name="Environ. Microbiol.">
        <title>At the nexus of three kingdoms: the genome of the mycorrhizal fungus Gigaspora margarita provides insights into plant, endobacterial and fungal interactions.</title>
        <authorList>
            <person name="Venice F."/>
            <person name="Ghignone S."/>
            <person name="Salvioli di Fossalunga A."/>
            <person name="Amselem J."/>
            <person name="Novero M."/>
            <person name="Xianan X."/>
            <person name="Sedzielewska Toro K."/>
            <person name="Morin E."/>
            <person name="Lipzen A."/>
            <person name="Grigoriev I.V."/>
            <person name="Henrissat B."/>
            <person name="Martin F.M."/>
            <person name="Bonfante P."/>
        </authorList>
    </citation>
    <scope>NUCLEOTIDE SEQUENCE [LARGE SCALE GENOMIC DNA]</scope>
    <source>
        <strain evidence="5 6">BEG34</strain>
    </source>
</reference>
<evidence type="ECO:0000256" key="2">
    <source>
        <dbReference type="SAM" id="MobiDB-lite"/>
    </source>
</evidence>
<keyword evidence="6" id="KW-1185">Reference proteome</keyword>
<evidence type="ECO:0000313" key="5">
    <source>
        <dbReference type="EMBL" id="KAF0484330.1"/>
    </source>
</evidence>